<evidence type="ECO:0000313" key="3">
    <source>
        <dbReference type="Proteomes" id="UP000321199"/>
    </source>
</evidence>
<proteinExistence type="predicted"/>
<feature type="transmembrane region" description="Helical" evidence="1">
    <location>
        <begin position="111"/>
        <end position="135"/>
    </location>
</feature>
<organism evidence="2 3">
    <name type="scientific">Comamonas flocculans</name>
    <dbReference type="NCBI Taxonomy" id="2597701"/>
    <lineage>
        <taxon>Bacteria</taxon>
        <taxon>Pseudomonadati</taxon>
        <taxon>Pseudomonadota</taxon>
        <taxon>Betaproteobacteria</taxon>
        <taxon>Burkholderiales</taxon>
        <taxon>Comamonadaceae</taxon>
        <taxon>Comamonas</taxon>
    </lineage>
</organism>
<dbReference type="AlphaFoldDB" id="A0A5B8RY39"/>
<protein>
    <submittedName>
        <fullName evidence="2">Uncharacterized protein</fullName>
    </submittedName>
</protein>
<keyword evidence="1" id="KW-0472">Membrane</keyword>
<dbReference type="EMBL" id="CP042344">
    <property type="protein sequence ID" value="QEA14489.1"/>
    <property type="molecule type" value="Genomic_DNA"/>
</dbReference>
<accession>A0A5B8RY39</accession>
<gene>
    <name evidence="2" type="ORF">FOZ74_06010</name>
</gene>
<dbReference type="InterPro" id="IPR049823">
    <property type="entry name" value="XrtH_assoc"/>
</dbReference>
<dbReference type="OrthoDB" id="8901685at2"/>
<feature type="transmembrane region" description="Helical" evidence="1">
    <location>
        <begin position="69"/>
        <end position="91"/>
    </location>
</feature>
<sequence>MWVRSVHKAPGSIEVDTAVSVRDPQSGRLGDVVLEADPGRYAYGLPIFLALLLAAWLTHRTPGRLGRALLGYLLLLPAQVFSLVMYLWMQLAGAAQYQARLLFIDPWQLELIVYGYQLGVLVLPTLAPVLVWLLLDQRFFKDVIIPGWKRRP</sequence>
<reference evidence="2 3" key="1">
    <citation type="submission" date="2019-07" db="EMBL/GenBank/DDBJ databases">
        <title>Complete genome sequence of Comamonas sp. NLF 7-7 isolated from livestock.</title>
        <authorList>
            <person name="Kim D.H."/>
            <person name="Kim J.G."/>
        </authorList>
    </citation>
    <scope>NUCLEOTIDE SEQUENCE [LARGE SCALE GENOMIC DNA]</scope>
    <source>
        <strain evidence="2 3">NLF 7-7</strain>
    </source>
</reference>
<evidence type="ECO:0000313" key="2">
    <source>
        <dbReference type="EMBL" id="QEA14489.1"/>
    </source>
</evidence>
<dbReference type="NCBIfam" id="NF041730">
    <property type="entry name" value="XrtH_assoc"/>
    <property type="match status" value="1"/>
</dbReference>
<keyword evidence="1" id="KW-1133">Transmembrane helix</keyword>
<feature type="transmembrane region" description="Helical" evidence="1">
    <location>
        <begin position="41"/>
        <end position="57"/>
    </location>
</feature>
<dbReference type="Proteomes" id="UP000321199">
    <property type="component" value="Chromosome"/>
</dbReference>
<dbReference type="KEGG" id="cof:FOZ74_06010"/>
<name>A0A5B8RY39_9BURK</name>
<keyword evidence="1" id="KW-0812">Transmembrane</keyword>
<keyword evidence="3" id="KW-1185">Reference proteome</keyword>
<evidence type="ECO:0000256" key="1">
    <source>
        <dbReference type="SAM" id="Phobius"/>
    </source>
</evidence>